<organism evidence="7 8">
    <name type="scientific">Penicillium camemberti (strain FM 013)</name>
    <dbReference type="NCBI Taxonomy" id="1429867"/>
    <lineage>
        <taxon>Eukaryota</taxon>
        <taxon>Fungi</taxon>
        <taxon>Dikarya</taxon>
        <taxon>Ascomycota</taxon>
        <taxon>Pezizomycotina</taxon>
        <taxon>Eurotiomycetes</taxon>
        <taxon>Eurotiomycetidae</taxon>
        <taxon>Eurotiales</taxon>
        <taxon>Aspergillaceae</taxon>
        <taxon>Penicillium</taxon>
    </lineage>
</organism>
<feature type="compositionally biased region" description="Polar residues" evidence="5">
    <location>
        <begin position="130"/>
        <end position="142"/>
    </location>
</feature>
<evidence type="ECO:0000256" key="3">
    <source>
        <dbReference type="ARBA" id="ARBA00023163"/>
    </source>
</evidence>
<accession>A0A0G4P1L6</accession>
<keyword evidence="3" id="KW-0804">Transcription</keyword>
<reference evidence="7 8" key="1">
    <citation type="journal article" date="2014" name="Nat. Commun.">
        <title>Multiple recent horizontal transfers of a large genomic region in cheese making fungi.</title>
        <authorList>
            <person name="Cheeseman K."/>
            <person name="Ropars J."/>
            <person name="Renault P."/>
            <person name="Dupont J."/>
            <person name="Gouzy J."/>
            <person name="Branca A."/>
            <person name="Abraham A.L."/>
            <person name="Ceppi M."/>
            <person name="Conseiller E."/>
            <person name="Debuchy R."/>
            <person name="Malagnac F."/>
            <person name="Goarin A."/>
            <person name="Silar P."/>
            <person name="Lacoste S."/>
            <person name="Sallet E."/>
            <person name="Bensimon A."/>
            <person name="Giraud T."/>
            <person name="Brygoo Y."/>
        </authorList>
    </citation>
    <scope>NUCLEOTIDE SEQUENCE [LARGE SCALE GENOMIC DNA]</scope>
    <source>
        <strain evidence="8">FM 013</strain>
    </source>
</reference>
<dbReference type="Pfam" id="PF00172">
    <property type="entry name" value="Zn_clus"/>
    <property type="match status" value="1"/>
</dbReference>
<dbReference type="PANTHER" id="PTHR47425">
    <property type="entry name" value="FARB-RELATED"/>
    <property type="match status" value="1"/>
</dbReference>
<dbReference type="PROSITE" id="PS50048">
    <property type="entry name" value="ZN2_CY6_FUNGAL_2"/>
    <property type="match status" value="1"/>
</dbReference>
<dbReference type="Proteomes" id="UP000053732">
    <property type="component" value="Unassembled WGS sequence"/>
</dbReference>
<sequence>MGTEYRFEHTLQESASGNETMPYQRVEKKFRPRRAKWACYACHKRKVRCDALNQGTSCTNCRLDMKECVAPPRRKKRTTAPTPYTPGEARADNTPQSPHISQPPTIPDSKCNDVQSNNADASSRKRKSEPQSLISPCTSPQKVQRAGEDSLHGVDNEVGLWMEMLPPNIPEQLELRSTKDISRPHRDTIDGLNPEQFHHKCSEKLLQAVDILTEVIIMHNSLSTHNTESSVPTIHPAADIHSIENQIDDDALKKDNMEYSSVCHRVGENIWDTETTLDASSALTPESLEFVAASNYNIWLELNDFDLDGPSSLGSYDAE</sequence>
<dbReference type="AlphaFoldDB" id="A0A0G4P1L6"/>
<evidence type="ECO:0000256" key="1">
    <source>
        <dbReference type="ARBA" id="ARBA00023015"/>
    </source>
</evidence>
<dbReference type="InterPro" id="IPR001138">
    <property type="entry name" value="Zn2Cys6_DnaBD"/>
</dbReference>
<dbReference type="Gene3D" id="4.10.240.10">
    <property type="entry name" value="Zn(2)-C6 fungal-type DNA-binding domain"/>
    <property type="match status" value="1"/>
</dbReference>
<dbReference type="PANTHER" id="PTHR47425:SF2">
    <property type="entry name" value="FARB-RELATED"/>
    <property type="match status" value="1"/>
</dbReference>
<dbReference type="PROSITE" id="PS00463">
    <property type="entry name" value="ZN2_CY6_FUNGAL_1"/>
    <property type="match status" value="1"/>
</dbReference>
<protein>
    <submittedName>
        <fullName evidence="7">Fungal transcriptional regulatory protein, N-terminal</fullName>
    </submittedName>
</protein>
<dbReference type="SUPFAM" id="SSF57701">
    <property type="entry name" value="Zn2/Cys6 DNA-binding domain"/>
    <property type="match status" value="1"/>
</dbReference>
<dbReference type="GO" id="GO:0000981">
    <property type="term" value="F:DNA-binding transcription factor activity, RNA polymerase II-specific"/>
    <property type="evidence" value="ECO:0007669"/>
    <property type="project" value="InterPro"/>
</dbReference>
<feature type="compositionally biased region" description="Polar residues" evidence="5">
    <location>
        <begin position="112"/>
        <end position="121"/>
    </location>
</feature>
<evidence type="ECO:0000256" key="5">
    <source>
        <dbReference type="SAM" id="MobiDB-lite"/>
    </source>
</evidence>
<evidence type="ECO:0000256" key="4">
    <source>
        <dbReference type="ARBA" id="ARBA00023242"/>
    </source>
</evidence>
<dbReference type="STRING" id="1429867.A0A0G4P1L6"/>
<dbReference type="GO" id="GO:0003677">
    <property type="term" value="F:DNA binding"/>
    <property type="evidence" value="ECO:0007669"/>
    <property type="project" value="UniProtKB-KW"/>
</dbReference>
<evidence type="ECO:0000256" key="2">
    <source>
        <dbReference type="ARBA" id="ARBA00023125"/>
    </source>
</evidence>
<feature type="region of interest" description="Disordered" evidence="5">
    <location>
        <begin position="72"/>
        <end position="148"/>
    </location>
</feature>
<dbReference type="EMBL" id="HG793137">
    <property type="protein sequence ID" value="CRL20217.1"/>
    <property type="molecule type" value="Genomic_DNA"/>
</dbReference>
<gene>
    <name evidence="7" type="ORF">PCAMFM013_S004g000157</name>
</gene>
<keyword evidence="8" id="KW-1185">Reference proteome</keyword>
<keyword evidence="1" id="KW-0805">Transcription regulation</keyword>
<keyword evidence="4" id="KW-0539">Nucleus</keyword>
<evidence type="ECO:0000313" key="8">
    <source>
        <dbReference type="Proteomes" id="UP000053732"/>
    </source>
</evidence>
<dbReference type="SMART" id="SM00066">
    <property type="entry name" value="GAL4"/>
    <property type="match status" value="1"/>
</dbReference>
<proteinExistence type="predicted"/>
<dbReference type="InterPro" id="IPR052761">
    <property type="entry name" value="Fungal_Detox/Toxin_TFs"/>
</dbReference>
<feature type="compositionally biased region" description="Polar residues" evidence="5">
    <location>
        <begin position="93"/>
        <end position="103"/>
    </location>
</feature>
<dbReference type="GO" id="GO:0008270">
    <property type="term" value="F:zinc ion binding"/>
    <property type="evidence" value="ECO:0007669"/>
    <property type="project" value="InterPro"/>
</dbReference>
<feature type="domain" description="Zn(2)-C6 fungal-type" evidence="6">
    <location>
        <begin position="38"/>
        <end position="70"/>
    </location>
</feature>
<evidence type="ECO:0000259" key="6">
    <source>
        <dbReference type="PROSITE" id="PS50048"/>
    </source>
</evidence>
<keyword evidence="2" id="KW-0238">DNA-binding</keyword>
<evidence type="ECO:0000313" key="7">
    <source>
        <dbReference type="EMBL" id="CRL20217.1"/>
    </source>
</evidence>
<name>A0A0G4P1L6_PENC3</name>
<dbReference type="CDD" id="cd00067">
    <property type="entry name" value="GAL4"/>
    <property type="match status" value="1"/>
</dbReference>
<dbReference type="InterPro" id="IPR036864">
    <property type="entry name" value="Zn2-C6_fun-type_DNA-bd_sf"/>
</dbReference>